<dbReference type="CDD" id="cd02961">
    <property type="entry name" value="PDI_a_family"/>
    <property type="match status" value="1"/>
</dbReference>
<keyword evidence="6" id="KW-1185">Reference proteome</keyword>
<dbReference type="PROSITE" id="PS51352">
    <property type="entry name" value="THIOREDOXIN_2"/>
    <property type="match status" value="1"/>
</dbReference>
<keyword evidence="2" id="KW-0732">Signal</keyword>
<evidence type="ECO:0000313" key="5">
    <source>
        <dbReference type="EnsemblProtists" id="EKX39337"/>
    </source>
</evidence>
<proteinExistence type="predicted"/>
<reference evidence="4 6" key="1">
    <citation type="journal article" date="2012" name="Nature">
        <title>Algal genomes reveal evolutionary mosaicism and the fate of nucleomorphs.</title>
        <authorList>
            <consortium name="DOE Joint Genome Institute"/>
            <person name="Curtis B.A."/>
            <person name="Tanifuji G."/>
            <person name="Burki F."/>
            <person name="Gruber A."/>
            <person name="Irimia M."/>
            <person name="Maruyama S."/>
            <person name="Arias M.C."/>
            <person name="Ball S.G."/>
            <person name="Gile G.H."/>
            <person name="Hirakawa Y."/>
            <person name="Hopkins J.F."/>
            <person name="Kuo A."/>
            <person name="Rensing S.A."/>
            <person name="Schmutz J."/>
            <person name="Symeonidi A."/>
            <person name="Elias M."/>
            <person name="Eveleigh R.J."/>
            <person name="Herman E.K."/>
            <person name="Klute M.J."/>
            <person name="Nakayama T."/>
            <person name="Obornik M."/>
            <person name="Reyes-Prieto A."/>
            <person name="Armbrust E.V."/>
            <person name="Aves S.J."/>
            <person name="Beiko R.G."/>
            <person name="Coutinho P."/>
            <person name="Dacks J.B."/>
            <person name="Durnford D.G."/>
            <person name="Fast N.M."/>
            <person name="Green B.R."/>
            <person name="Grisdale C.J."/>
            <person name="Hempel F."/>
            <person name="Henrissat B."/>
            <person name="Hoppner M.P."/>
            <person name="Ishida K."/>
            <person name="Kim E."/>
            <person name="Koreny L."/>
            <person name="Kroth P.G."/>
            <person name="Liu Y."/>
            <person name="Malik S.B."/>
            <person name="Maier U.G."/>
            <person name="McRose D."/>
            <person name="Mock T."/>
            <person name="Neilson J.A."/>
            <person name="Onodera N.T."/>
            <person name="Poole A.M."/>
            <person name="Pritham E.J."/>
            <person name="Richards T.A."/>
            <person name="Rocap G."/>
            <person name="Roy S.W."/>
            <person name="Sarai C."/>
            <person name="Schaack S."/>
            <person name="Shirato S."/>
            <person name="Slamovits C.H."/>
            <person name="Spencer D.F."/>
            <person name="Suzuki S."/>
            <person name="Worden A.Z."/>
            <person name="Zauner S."/>
            <person name="Barry K."/>
            <person name="Bell C."/>
            <person name="Bharti A.K."/>
            <person name="Crow J.A."/>
            <person name="Grimwood J."/>
            <person name="Kramer R."/>
            <person name="Lindquist E."/>
            <person name="Lucas S."/>
            <person name="Salamov A."/>
            <person name="McFadden G.I."/>
            <person name="Lane C.E."/>
            <person name="Keeling P.J."/>
            <person name="Gray M.W."/>
            <person name="Grigoriev I.V."/>
            <person name="Archibald J.M."/>
        </authorList>
    </citation>
    <scope>NUCLEOTIDE SEQUENCE</scope>
    <source>
        <strain evidence="4 6">CCMP2712</strain>
    </source>
</reference>
<protein>
    <recommendedName>
        <fullName evidence="3">Thioredoxin domain-containing protein</fullName>
    </recommendedName>
</protein>
<feature type="transmembrane region" description="Helical" evidence="1">
    <location>
        <begin position="158"/>
        <end position="184"/>
    </location>
</feature>
<dbReference type="InterPro" id="IPR013766">
    <property type="entry name" value="Thioredoxin_domain"/>
</dbReference>
<dbReference type="Proteomes" id="UP000011087">
    <property type="component" value="Unassembled WGS sequence"/>
</dbReference>
<dbReference type="HOGENOM" id="CLU_1411245_0_0_1"/>
<accession>L1ITC7</accession>
<dbReference type="eggNOG" id="KOG0191">
    <property type="taxonomic scope" value="Eukaryota"/>
</dbReference>
<keyword evidence="1" id="KW-0812">Transmembrane</keyword>
<reference evidence="5" key="3">
    <citation type="submission" date="2015-06" db="UniProtKB">
        <authorList>
            <consortium name="EnsemblProtists"/>
        </authorList>
    </citation>
    <scope>IDENTIFICATION</scope>
</reference>
<dbReference type="STRING" id="905079.L1ITC7"/>
<dbReference type="InterPro" id="IPR051063">
    <property type="entry name" value="PDI"/>
</dbReference>
<dbReference type="GO" id="GO:0006457">
    <property type="term" value="P:protein folding"/>
    <property type="evidence" value="ECO:0007669"/>
    <property type="project" value="TreeGrafter"/>
</dbReference>
<organism evidence="4">
    <name type="scientific">Guillardia theta (strain CCMP2712)</name>
    <name type="common">Cryptophyte</name>
    <dbReference type="NCBI Taxonomy" id="905079"/>
    <lineage>
        <taxon>Eukaryota</taxon>
        <taxon>Cryptophyceae</taxon>
        <taxon>Pyrenomonadales</taxon>
        <taxon>Geminigeraceae</taxon>
        <taxon>Guillardia</taxon>
    </lineage>
</organism>
<sequence>MASLLLRIFACSFLLVSVSTQESVFKAASVIDDFNVNDFISSGPWCGYCKQVLPVWDRLADQLHGDVVVAKVNLEDNTQIQHRFRRKIKGYPTMLLFNEGRMYVYTGSRLAPKDQTADIPKDPATLSIVEFTMEKLEDFLTGTLEGYQGIWNSFPQEFTAAVVTSFSLGASFGFLVKVGIDSLFVPRRKIKKK</sequence>
<dbReference type="GO" id="GO:0005783">
    <property type="term" value="C:endoplasmic reticulum"/>
    <property type="evidence" value="ECO:0007669"/>
    <property type="project" value="TreeGrafter"/>
</dbReference>
<dbReference type="RefSeq" id="XP_005826317.1">
    <property type="nucleotide sequence ID" value="XM_005826260.1"/>
</dbReference>
<feature type="signal peptide" evidence="2">
    <location>
        <begin position="1"/>
        <end position="20"/>
    </location>
</feature>
<dbReference type="AlphaFoldDB" id="L1ITC7"/>
<reference evidence="6" key="2">
    <citation type="submission" date="2012-11" db="EMBL/GenBank/DDBJ databases">
        <authorList>
            <person name="Kuo A."/>
            <person name="Curtis B.A."/>
            <person name="Tanifuji G."/>
            <person name="Burki F."/>
            <person name="Gruber A."/>
            <person name="Irimia M."/>
            <person name="Maruyama S."/>
            <person name="Arias M.C."/>
            <person name="Ball S.G."/>
            <person name="Gile G.H."/>
            <person name="Hirakawa Y."/>
            <person name="Hopkins J.F."/>
            <person name="Rensing S.A."/>
            <person name="Schmutz J."/>
            <person name="Symeonidi A."/>
            <person name="Elias M."/>
            <person name="Eveleigh R.J."/>
            <person name="Herman E.K."/>
            <person name="Klute M.J."/>
            <person name="Nakayama T."/>
            <person name="Obornik M."/>
            <person name="Reyes-Prieto A."/>
            <person name="Armbrust E.V."/>
            <person name="Aves S.J."/>
            <person name="Beiko R.G."/>
            <person name="Coutinho P."/>
            <person name="Dacks J.B."/>
            <person name="Durnford D.G."/>
            <person name="Fast N.M."/>
            <person name="Green B.R."/>
            <person name="Grisdale C."/>
            <person name="Hempe F."/>
            <person name="Henrissat B."/>
            <person name="Hoppner M.P."/>
            <person name="Ishida K.-I."/>
            <person name="Kim E."/>
            <person name="Koreny L."/>
            <person name="Kroth P.G."/>
            <person name="Liu Y."/>
            <person name="Malik S.-B."/>
            <person name="Maier U.G."/>
            <person name="McRose D."/>
            <person name="Mock T."/>
            <person name="Neilson J.A."/>
            <person name="Onodera N.T."/>
            <person name="Poole A.M."/>
            <person name="Pritham E.J."/>
            <person name="Richards T.A."/>
            <person name="Rocap G."/>
            <person name="Roy S.W."/>
            <person name="Sarai C."/>
            <person name="Schaack S."/>
            <person name="Shirato S."/>
            <person name="Slamovits C.H."/>
            <person name="Spencer D.F."/>
            <person name="Suzuki S."/>
            <person name="Worden A.Z."/>
            <person name="Zauner S."/>
            <person name="Barry K."/>
            <person name="Bell C."/>
            <person name="Bharti A.K."/>
            <person name="Crow J.A."/>
            <person name="Grimwood J."/>
            <person name="Kramer R."/>
            <person name="Lindquist E."/>
            <person name="Lucas S."/>
            <person name="Salamov A."/>
            <person name="McFadden G.I."/>
            <person name="Lane C.E."/>
            <person name="Keeling P.J."/>
            <person name="Gray M.W."/>
            <person name="Grigoriev I.V."/>
            <person name="Archibald J.M."/>
        </authorList>
    </citation>
    <scope>NUCLEOTIDE SEQUENCE</scope>
    <source>
        <strain evidence="6">CCMP2712</strain>
    </source>
</reference>
<name>L1ITC7_GUITC</name>
<feature type="domain" description="Thioredoxin" evidence="3">
    <location>
        <begin position="16"/>
        <end position="141"/>
    </location>
</feature>
<evidence type="ECO:0000313" key="6">
    <source>
        <dbReference type="Proteomes" id="UP000011087"/>
    </source>
</evidence>
<dbReference type="Pfam" id="PF00085">
    <property type="entry name" value="Thioredoxin"/>
    <property type="match status" value="1"/>
</dbReference>
<dbReference type="SUPFAM" id="SSF52833">
    <property type="entry name" value="Thioredoxin-like"/>
    <property type="match status" value="1"/>
</dbReference>
<evidence type="ECO:0000313" key="4">
    <source>
        <dbReference type="EMBL" id="EKX39337.1"/>
    </source>
</evidence>
<dbReference type="InterPro" id="IPR036249">
    <property type="entry name" value="Thioredoxin-like_sf"/>
</dbReference>
<dbReference type="Gene3D" id="3.40.30.10">
    <property type="entry name" value="Glutaredoxin"/>
    <property type="match status" value="1"/>
</dbReference>
<gene>
    <name evidence="4" type="ORF">GUITHDRAFT_114539</name>
</gene>
<evidence type="ECO:0000256" key="2">
    <source>
        <dbReference type="SAM" id="SignalP"/>
    </source>
</evidence>
<dbReference type="GO" id="GO:0003756">
    <property type="term" value="F:protein disulfide isomerase activity"/>
    <property type="evidence" value="ECO:0007669"/>
    <property type="project" value="TreeGrafter"/>
</dbReference>
<dbReference type="OrthoDB" id="19690at2759"/>
<dbReference type="GeneID" id="17296139"/>
<dbReference type="EMBL" id="JH993040">
    <property type="protein sequence ID" value="EKX39337.1"/>
    <property type="molecule type" value="Genomic_DNA"/>
</dbReference>
<dbReference type="KEGG" id="gtt:GUITHDRAFT_114539"/>
<keyword evidence="1" id="KW-0472">Membrane</keyword>
<keyword evidence="1" id="KW-1133">Transmembrane helix</keyword>
<feature type="chain" id="PRO_5008770418" description="Thioredoxin domain-containing protein" evidence="2">
    <location>
        <begin position="21"/>
        <end position="193"/>
    </location>
</feature>
<dbReference type="PaxDb" id="55529-EKX39337"/>
<evidence type="ECO:0000256" key="1">
    <source>
        <dbReference type="SAM" id="Phobius"/>
    </source>
</evidence>
<evidence type="ECO:0000259" key="3">
    <source>
        <dbReference type="PROSITE" id="PS51352"/>
    </source>
</evidence>
<dbReference type="PANTHER" id="PTHR45672">
    <property type="entry name" value="PROTEIN DISULFIDE-ISOMERASE C17H9.14C-RELATED"/>
    <property type="match status" value="1"/>
</dbReference>
<dbReference type="EnsemblProtists" id="EKX39337">
    <property type="protein sequence ID" value="EKX39337"/>
    <property type="gene ID" value="GUITHDRAFT_114539"/>
</dbReference>